<reference evidence="1 2" key="2">
    <citation type="journal article" date="2017" name="Genome Biol. Evol.">
        <title>Trajectories and Drivers of Genome Evolution in Surface-Associated Marine Phaeobacter.</title>
        <authorList>
            <person name="Freese H.M."/>
            <person name="Sikorski J."/>
            <person name="Bunk B."/>
            <person name="Scheuner C."/>
            <person name="Meier-Kolthoff J.P."/>
            <person name="Sproer C."/>
            <person name="Gram L."/>
            <person name="Overmann J."/>
        </authorList>
    </citation>
    <scope>NUCLEOTIDE SEQUENCE [LARGE SCALE GENOMIC DNA]</scope>
    <source>
        <strain evidence="1 2">P36</strain>
    </source>
</reference>
<sequence>MSVFPRFTQETDLAEWLRKQPQTTHRELTTLGALRTLPLALEAAPAHPIESREKPLNLGPVRFNLLSTEHANGCLSIFRAALTSLVAATELDQTTGEAAQHARNTLRDIEKERNSVLSTASHAASALKYASSVNSPDIGNHERSSKFAAYSLFQAWTLLRKVSETSEREEWHADPELTYDVSQLPAVSSRTERLFSVSQPPQRVSNVWLAFLEDATITTLPWRFWRDWYQGLLDGKQLDWELQRRVALIDNEVWNAGPEAVAAEIDRIRSCYELEQEIANLKEQLAIVQDTPAASLIGDNGGPPLEDAPARAFQTDLALIWKQVEELEEEIAKPSPSPSQLGKIAKALWDISRRMAAYCGSIADGMIREGSKEMAKAGAKWTAGATAVTFTAQTESVQSVAKAIWAFVKTLPPG</sequence>
<evidence type="ECO:0000313" key="1">
    <source>
        <dbReference type="EMBL" id="ATG36338.1"/>
    </source>
</evidence>
<dbReference type="EMBL" id="CP010643">
    <property type="protein sequence ID" value="ATG36338.1"/>
    <property type="molecule type" value="Genomic_DNA"/>
</dbReference>
<reference evidence="1 2" key="3">
    <citation type="journal article" date="2017" name="Int. J. Syst. Evol. Microbiol.">
        <title>Adaptation of Surface-Associated Bacteria to the Open Ocean: A Genomically Distinct Subpopulation of Phaeobacter gallaeciensis Colonizes Pacific Mesozooplankton.</title>
        <authorList>
            <person name="Freese H.M."/>
            <person name="Methner A."/>
            <person name="Overmann J."/>
        </authorList>
    </citation>
    <scope>NUCLEOTIDE SEQUENCE [LARGE SCALE GENOMIC DNA]</scope>
    <source>
        <strain evidence="1 2">P36</strain>
    </source>
</reference>
<name>A0ABM6PF57_9RHOB</name>
<accession>A0ABM6PF57</accession>
<evidence type="ECO:0000313" key="2">
    <source>
        <dbReference type="Proteomes" id="UP000218891"/>
    </source>
</evidence>
<protein>
    <submittedName>
        <fullName evidence="1">Uncharacterized protein</fullName>
    </submittedName>
</protein>
<dbReference type="Proteomes" id="UP000218891">
    <property type="component" value="Chromosome"/>
</dbReference>
<organism evidence="1 2">
    <name type="scientific">Phaeobacter piscinae</name>
    <dbReference type="NCBI Taxonomy" id="1580596"/>
    <lineage>
        <taxon>Bacteria</taxon>
        <taxon>Pseudomonadati</taxon>
        <taxon>Pseudomonadota</taxon>
        <taxon>Alphaproteobacteria</taxon>
        <taxon>Rhodobacterales</taxon>
        <taxon>Roseobacteraceae</taxon>
        <taxon>Phaeobacter</taxon>
    </lineage>
</organism>
<proteinExistence type="predicted"/>
<reference evidence="1 2" key="1">
    <citation type="journal article" date="2017" name="Front. Microbiol.">
        <title>Phaeobacter piscinae sp. nov., a species of the Roseobacter group and potential aquaculture probiont.</title>
        <authorList>
            <person name="Sonnenschein E.C."/>
            <person name="Phippen C.B.W."/>
            <person name="Nielsen K.F."/>
            <person name="Mateiu R.V."/>
            <person name="Melchiorsen J."/>
            <person name="Gram L."/>
            <person name="Overmann J."/>
            <person name="Freese H.M."/>
        </authorList>
    </citation>
    <scope>NUCLEOTIDE SEQUENCE [LARGE SCALE GENOMIC DNA]</scope>
    <source>
        <strain evidence="1 2">P36</strain>
    </source>
</reference>
<keyword evidence="2" id="KW-1185">Reference proteome</keyword>
<reference evidence="1 2" key="4">
    <citation type="journal article" date="2018" name="Environ. Microbiol. Rep.">
        <title>Phylogenetic distribution of roseobacticides in the Roseobacter group and their effect on microalgae.</title>
        <authorList>
            <person name="Sonnenschein E.C."/>
            <person name="Phippen C.B."/>
            <person name="Bentzon-Tilia M."/>
            <person name="Rasmussen S.A."/>
            <person name="Nielsen K.F."/>
            <person name="Gram L."/>
        </authorList>
    </citation>
    <scope>NUCLEOTIDE SEQUENCE [LARGE SCALE GENOMIC DNA]</scope>
    <source>
        <strain evidence="1 2">P36</strain>
    </source>
</reference>
<gene>
    <name evidence="1" type="ORF">PhaeoP36_02213</name>
</gene>